<dbReference type="Proteomes" id="UP000225448">
    <property type="component" value="Segment"/>
</dbReference>
<evidence type="ECO:0000313" key="1">
    <source>
        <dbReference type="EMBL" id="ARV76872.1"/>
    </source>
</evidence>
<dbReference type="EMBL" id="MF042360">
    <property type="protein sequence ID" value="ARV76872.1"/>
    <property type="molecule type" value="Genomic_DNA"/>
</dbReference>
<gene>
    <name evidence="1" type="ORF">PHABIO_241</name>
</gene>
<sequence length="66" mass="7534">MTEESTDDTWKLSPKGVDVVRSGVPRGAQSDNFIVSRPDELSKEQFYTRRTYETAMGHYVAGRHQD</sequence>
<reference evidence="1 2" key="1">
    <citation type="submission" date="2017-05" db="EMBL/GenBank/DDBJ databases">
        <authorList>
            <person name="Song R."/>
            <person name="Chenine A.L."/>
            <person name="Ruprecht R.M."/>
        </authorList>
    </citation>
    <scope>NUCLEOTIDE SEQUENCE [LARGE SCALE GENOMIC DNA]</scope>
</reference>
<evidence type="ECO:0000313" key="2">
    <source>
        <dbReference type="Proteomes" id="UP000225448"/>
    </source>
</evidence>
<proteinExistence type="predicted"/>
<protein>
    <submittedName>
        <fullName evidence="1">Uncharacterized protein</fullName>
    </submittedName>
</protein>
<keyword evidence="2" id="KW-1185">Reference proteome</keyword>
<accession>A0A1Y0STR8</accession>
<name>A0A1Y0STR8_9CAUD</name>
<organism evidence="1 2">
    <name type="scientific">Pseudomonas phage Phabio</name>
    <dbReference type="NCBI Taxonomy" id="2006668"/>
    <lineage>
        <taxon>Viruses</taxon>
        <taxon>Duplodnaviria</taxon>
        <taxon>Heunggongvirae</taxon>
        <taxon>Uroviricota</taxon>
        <taxon>Caudoviricetes</taxon>
        <taxon>Chimalliviridae</taxon>
        <taxon>Phabiovirus</taxon>
        <taxon>Phabiovirus phabio</taxon>
    </lineage>
</organism>